<proteinExistence type="predicted"/>
<gene>
    <name evidence="3" type="ORF">J2T19_003305</name>
</gene>
<reference evidence="3 4" key="1">
    <citation type="submission" date="2023-07" db="EMBL/GenBank/DDBJ databases">
        <title>Sorghum-associated microbial communities from plants grown in Nebraska, USA.</title>
        <authorList>
            <person name="Schachtman D."/>
        </authorList>
    </citation>
    <scope>NUCLEOTIDE SEQUENCE [LARGE SCALE GENOMIC DNA]</scope>
    <source>
        <strain evidence="3 4">DS1314</strain>
    </source>
</reference>
<dbReference type="Proteomes" id="UP001233836">
    <property type="component" value="Unassembled WGS sequence"/>
</dbReference>
<evidence type="ECO:0000313" key="3">
    <source>
        <dbReference type="EMBL" id="MDQ0171843.1"/>
    </source>
</evidence>
<dbReference type="EMBL" id="JAUSTI010000008">
    <property type="protein sequence ID" value="MDQ0171843.1"/>
    <property type="molecule type" value="Genomic_DNA"/>
</dbReference>
<name>A0ABT9WF20_9BACL</name>
<keyword evidence="2" id="KW-1133">Transmembrane helix</keyword>
<feature type="compositionally biased region" description="Low complexity" evidence="1">
    <location>
        <begin position="429"/>
        <end position="448"/>
    </location>
</feature>
<evidence type="ECO:0000256" key="1">
    <source>
        <dbReference type="SAM" id="MobiDB-lite"/>
    </source>
</evidence>
<organism evidence="3 4">
    <name type="scientific">Paenibacillus tundrae</name>
    <dbReference type="NCBI Taxonomy" id="528187"/>
    <lineage>
        <taxon>Bacteria</taxon>
        <taxon>Bacillati</taxon>
        <taxon>Bacillota</taxon>
        <taxon>Bacilli</taxon>
        <taxon>Bacillales</taxon>
        <taxon>Paenibacillaceae</taxon>
        <taxon>Paenibacillus</taxon>
    </lineage>
</organism>
<sequence>MERIFEVGWIQRSGAQLIWVILAVLVLQILLSIRNRMSKGSYTDEEIEQADPLFLAYVFNKGKMRLRDTLASLFALTRSGILSLRVIPTKGRYQDDQYAPNMTLEFQKTRQIGQIMPDESELIQWFIGEHGYGAQKFRLDALAGPSSQESKNAENLYYYREREKLDSKRLRQWVAQIRESRGWEGIVRTPLLLRLLVGLLYPVLFILVVALGQMDGLGIIDIIGLSLALLLWLLSWRRVYVRWVFQLAVFSLFMTTVLMEGVEFAFRSDVLTAIIVMLFVRLFLPGREIAPMGREWSRSLHRWRRKYKKGIPTERLGEEAESLERVLQTALVLRIGSRCSRKTDWTHLQNQFEPEIRQMLQKEQKKSAKPAVSKTISATPLLLLVLSLRGEYRPLFAAEYPYERLNYNVGLIEHGTQKRNRKANYHKTSGSSSSGTYTSSYDNDSSGSDSGGSDSGGGGD</sequence>
<evidence type="ECO:0000256" key="2">
    <source>
        <dbReference type="SAM" id="Phobius"/>
    </source>
</evidence>
<feature type="transmembrane region" description="Helical" evidence="2">
    <location>
        <begin position="217"/>
        <end position="234"/>
    </location>
</feature>
<feature type="region of interest" description="Disordered" evidence="1">
    <location>
        <begin position="417"/>
        <end position="460"/>
    </location>
</feature>
<keyword evidence="2" id="KW-0812">Transmembrane</keyword>
<feature type="compositionally biased region" description="Gly residues" evidence="1">
    <location>
        <begin position="449"/>
        <end position="460"/>
    </location>
</feature>
<feature type="transmembrane region" description="Helical" evidence="2">
    <location>
        <begin position="191"/>
        <end position="211"/>
    </location>
</feature>
<accession>A0ABT9WF20</accession>
<feature type="transmembrane region" description="Helical" evidence="2">
    <location>
        <begin position="239"/>
        <end position="258"/>
    </location>
</feature>
<comment type="caution">
    <text evidence="3">The sequence shown here is derived from an EMBL/GenBank/DDBJ whole genome shotgun (WGS) entry which is preliminary data.</text>
</comment>
<protein>
    <submittedName>
        <fullName evidence="3">Membrane protein YgcG</fullName>
    </submittedName>
</protein>
<keyword evidence="2" id="KW-0472">Membrane</keyword>
<feature type="transmembrane region" description="Helical" evidence="2">
    <location>
        <begin position="15"/>
        <end position="33"/>
    </location>
</feature>
<keyword evidence="4" id="KW-1185">Reference proteome</keyword>
<evidence type="ECO:0000313" key="4">
    <source>
        <dbReference type="Proteomes" id="UP001233836"/>
    </source>
</evidence>
<dbReference type="RefSeq" id="WP_307217516.1">
    <property type="nucleotide sequence ID" value="NZ_JAUSTI010000008.1"/>
</dbReference>